<dbReference type="InterPro" id="IPR009051">
    <property type="entry name" value="Helical_ferredxn"/>
</dbReference>
<evidence type="ECO:0000256" key="1">
    <source>
        <dbReference type="ARBA" id="ARBA00022485"/>
    </source>
</evidence>
<evidence type="ECO:0000313" key="9">
    <source>
        <dbReference type="EMBL" id="ENN96269.1"/>
    </source>
</evidence>
<keyword evidence="4" id="KW-0677">Repeat</keyword>
<dbReference type="STRING" id="1069083.GCA_000371805_01062"/>
<dbReference type="InterPro" id="IPR017900">
    <property type="entry name" value="4Fe4S_Fe_S_CS"/>
</dbReference>
<dbReference type="Gene3D" id="3.10.20.30">
    <property type="match status" value="1"/>
</dbReference>
<dbReference type="SUPFAM" id="SSF46548">
    <property type="entry name" value="alpha-helical ferredoxin"/>
    <property type="match status" value="1"/>
</dbReference>
<dbReference type="InterPro" id="IPR004017">
    <property type="entry name" value="Cys_rich_dom"/>
</dbReference>
<dbReference type="CDD" id="cd00207">
    <property type="entry name" value="fer2"/>
    <property type="match status" value="1"/>
</dbReference>
<evidence type="ECO:0000256" key="6">
    <source>
        <dbReference type="ARBA" id="ARBA00023014"/>
    </source>
</evidence>
<dbReference type="GO" id="GO:0051537">
    <property type="term" value="F:2 iron, 2 sulfur cluster binding"/>
    <property type="evidence" value="ECO:0007669"/>
    <property type="project" value="UniProtKB-KW"/>
</dbReference>
<keyword evidence="2" id="KW-0001">2Fe-2S</keyword>
<dbReference type="EMBL" id="APMM01000020">
    <property type="protein sequence ID" value="ENN96269.1"/>
    <property type="molecule type" value="Genomic_DNA"/>
</dbReference>
<dbReference type="InterPro" id="IPR036010">
    <property type="entry name" value="2Fe-2S_ferredoxin-like_sf"/>
</dbReference>
<keyword evidence="10" id="KW-1185">Reference proteome</keyword>
<evidence type="ECO:0000313" key="10">
    <source>
        <dbReference type="Proteomes" id="UP000053695"/>
    </source>
</evidence>
<evidence type="ECO:0000256" key="4">
    <source>
        <dbReference type="ARBA" id="ARBA00022737"/>
    </source>
</evidence>
<dbReference type="PROSITE" id="PS51085">
    <property type="entry name" value="2FE2S_FER_2"/>
    <property type="match status" value="1"/>
</dbReference>
<protein>
    <submittedName>
        <fullName evidence="9">Succinate dehydrogenase/fumarate reductase iron-sulfur subunit</fullName>
        <ecNumber evidence="9">1.3.99.1</ecNumber>
    </submittedName>
</protein>
<dbReference type="PROSITE" id="PS00197">
    <property type="entry name" value="2FE2S_FER_1"/>
    <property type="match status" value="1"/>
</dbReference>
<feature type="domain" description="2Fe-2S ferredoxin-type" evidence="7">
    <location>
        <begin position="1"/>
        <end position="79"/>
    </location>
</feature>
<keyword evidence="3" id="KW-0479">Metal-binding</keyword>
<keyword evidence="9" id="KW-0560">Oxidoreductase</keyword>
<dbReference type="InterPro" id="IPR012675">
    <property type="entry name" value="Beta-grasp_dom_sf"/>
</dbReference>
<evidence type="ECO:0000256" key="5">
    <source>
        <dbReference type="ARBA" id="ARBA00023004"/>
    </source>
</evidence>
<dbReference type="Gene3D" id="1.10.1060.10">
    <property type="entry name" value="Alpha-helical ferredoxin"/>
    <property type="match status" value="1"/>
</dbReference>
<evidence type="ECO:0000256" key="3">
    <source>
        <dbReference type="ARBA" id="ARBA00022723"/>
    </source>
</evidence>
<dbReference type="PROSITE" id="PS00198">
    <property type="entry name" value="4FE4S_FER_1"/>
    <property type="match status" value="1"/>
</dbReference>
<keyword evidence="5" id="KW-0408">Iron</keyword>
<dbReference type="Pfam" id="PF02754">
    <property type="entry name" value="CCG"/>
    <property type="match status" value="2"/>
</dbReference>
<dbReference type="GO" id="GO:0009055">
    <property type="term" value="F:electron transfer activity"/>
    <property type="evidence" value="ECO:0007669"/>
    <property type="project" value="InterPro"/>
</dbReference>
<dbReference type="InterPro" id="IPR025192">
    <property type="entry name" value="Succ_DH/fum_Rdtase_N"/>
</dbReference>
<dbReference type="AlphaFoldDB" id="N6UV81"/>
<dbReference type="Pfam" id="PF13085">
    <property type="entry name" value="Fer2_3"/>
    <property type="match status" value="1"/>
</dbReference>
<comment type="caution">
    <text evidence="9">The sequence shown here is derived from an EMBL/GenBank/DDBJ whole genome shotgun (WGS) entry which is preliminary data.</text>
</comment>
<dbReference type="InterPro" id="IPR006058">
    <property type="entry name" value="2Fe2S_fd_BS"/>
</dbReference>
<keyword evidence="6" id="KW-0411">Iron-sulfur</keyword>
<evidence type="ECO:0000259" key="8">
    <source>
        <dbReference type="PROSITE" id="PS51379"/>
    </source>
</evidence>
<keyword evidence="1" id="KW-0004">4Fe-4S</keyword>
<dbReference type="InterPro" id="IPR001041">
    <property type="entry name" value="2Fe-2S_ferredoxin-type"/>
</dbReference>
<reference evidence="9 10" key="1">
    <citation type="journal article" date="2013" name="Genome Announc.">
        <title>Draft Genome Sequence of a Highly Flagellated, Fast-Swimming Archaeon, Methanocaldococcus villosus Strain KIN24-T80 (DSM 22612).</title>
        <authorList>
            <person name="Thennarasu S."/>
            <person name="Polireddy D."/>
            <person name="Antony A."/>
            <person name="Yada M.R."/>
            <person name="Algarawi S."/>
            <person name="Sivakumar N."/>
        </authorList>
    </citation>
    <scope>NUCLEOTIDE SEQUENCE [LARGE SCALE GENOMIC DNA]</scope>
    <source>
        <strain evidence="9 10">KIN24-T80</strain>
    </source>
</reference>
<dbReference type="GO" id="GO:0006099">
    <property type="term" value="P:tricarboxylic acid cycle"/>
    <property type="evidence" value="ECO:0007669"/>
    <property type="project" value="InterPro"/>
</dbReference>
<organism evidence="9 10">
    <name type="scientific">Methanocaldococcus villosus KIN24-T80</name>
    <dbReference type="NCBI Taxonomy" id="1069083"/>
    <lineage>
        <taxon>Archaea</taxon>
        <taxon>Methanobacteriati</taxon>
        <taxon>Methanobacteriota</taxon>
        <taxon>Methanomada group</taxon>
        <taxon>Methanococci</taxon>
        <taxon>Methanococcales</taxon>
        <taxon>Methanocaldococcaceae</taxon>
        <taxon>Methanocaldococcus</taxon>
    </lineage>
</organism>
<feature type="domain" description="4Fe-4S ferredoxin-type" evidence="8">
    <location>
        <begin position="169"/>
        <end position="202"/>
    </location>
</feature>
<dbReference type="SUPFAM" id="SSF54292">
    <property type="entry name" value="2Fe-2S ferredoxin-like"/>
    <property type="match status" value="1"/>
</dbReference>
<dbReference type="RefSeq" id="WP_004590985.1">
    <property type="nucleotide sequence ID" value="NZ_APMM01000020.1"/>
</dbReference>
<dbReference type="NCBIfam" id="NF004898">
    <property type="entry name" value="PRK06259.1"/>
    <property type="match status" value="1"/>
</dbReference>
<dbReference type="GO" id="GO:0046872">
    <property type="term" value="F:metal ion binding"/>
    <property type="evidence" value="ECO:0007669"/>
    <property type="project" value="UniProtKB-KW"/>
</dbReference>
<dbReference type="Proteomes" id="UP000053695">
    <property type="component" value="Unassembled WGS sequence"/>
</dbReference>
<dbReference type="PANTHER" id="PTHR32479">
    <property type="entry name" value="GLYCOLATE OXIDASE IRON-SULFUR SUBUNIT"/>
    <property type="match status" value="1"/>
</dbReference>
<name>N6UV81_9EURY</name>
<sequence>MKIRIKRGNKIESYEVPEGLTVLEALEYINKKYNANILFRYGCRNGQCGSCALTIDNEPRLACITKVKDNMLIEPLKGFKVIKDLIVDREVYNKKLLSIKNYVVRRKYPEGLENINEDDVEKTKELRACIDCLSCLSQCPARDFNYSGATIMRQLLRFAYDVRDEEDRERIAFFENIYNCTTCAKCVEVCPQEINLVKAIENLRELCFKKGYYLDEHLKVRENILKGNRSVVKEGASLLDEIEEEYLVKDEDLRVAFFTGCLIDYRLKDVGKDTIKVLNHYNISVIIPKDQVCCGSPMFRTGQRDLAEKLKEKNIEVFEKLDVDYIITVCAGCGATLKKDYGLKNVRDITEIIYKKVKENRKNIKVTYHDPCHLLRGQGIYKEPREILKKTSNFIDLKACCCGAGGGLRSGRREIADAIGMRRAKMIYNTDAEIVVTVCPFCEYHLRECLEKYKNINKIDKEIKVMNIATFLSKYHL</sequence>
<evidence type="ECO:0000259" key="7">
    <source>
        <dbReference type="PROSITE" id="PS51085"/>
    </source>
</evidence>
<dbReference type="GO" id="GO:0051539">
    <property type="term" value="F:4 iron, 4 sulfur cluster binding"/>
    <property type="evidence" value="ECO:0007669"/>
    <property type="project" value="UniProtKB-KW"/>
</dbReference>
<dbReference type="GO" id="GO:0016491">
    <property type="term" value="F:oxidoreductase activity"/>
    <property type="evidence" value="ECO:0007669"/>
    <property type="project" value="UniProtKB-KW"/>
</dbReference>
<dbReference type="Pfam" id="PF13183">
    <property type="entry name" value="Fer4_8"/>
    <property type="match status" value="1"/>
</dbReference>
<dbReference type="PATRIC" id="fig|1069083.5.peg.664"/>
<evidence type="ECO:0000256" key="2">
    <source>
        <dbReference type="ARBA" id="ARBA00022714"/>
    </source>
</evidence>
<dbReference type="InterPro" id="IPR017896">
    <property type="entry name" value="4Fe4S_Fe-S-bd"/>
</dbReference>
<dbReference type="PANTHER" id="PTHR32479:SF17">
    <property type="entry name" value="GLYCOLATE OXIDASE IRON-SULFUR SUBUNIT"/>
    <property type="match status" value="1"/>
</dbReference>
<dbReference type="InterPro" id="IPR004489">
    <property type="entry name" value="Succ_DH/fum_Rdtase_Fe-S"/>
</dbReference>
<dbReference type="PROSITE" id="PS51379">
    <property type="entry name" value="4FE4S_FER_2"/>
    <property type="match status" value="1"/>
</dbReference>
<dbReference type="NCBIfam" id="TIGR00384">
    <property type="entry name" value="dhsB"/>
    <property type="match status" value="1"/>
</dbReference>
<proteinExistence type="predicted"/>
<dbReference type="EC" id="1.3.99.1" evidence="9"/>
<accession>N6UV81</accession>
<gene>
    <name evidence="9" type="ORF">J422_03383</name>
</gene>